<keyword evidence="1" id="KW-1133">Transmembrane helix</keyword>
<evidence type="ECO:0008006" key="3">
    <source>
        <dbReference type="Google" id="ProtNLM"/>
    </source>
</evidence>
<organism evidence="2">
    <name type="scientific">Fervidobacterium nodosum</name>
    <dbReference type="NCBI Taxonomy" id="2424"/>
    <lineage>
        <taxon>Bacteria</taxon>
        <taxon>Thermotogati</taxon>
        <taxon>Thermotogota</taxon>
        <taxon>Thermotogae</taxon>
        <taxon>Thermotogales</taxon>
        <taxon>Fervidobacteriaceae</taxon>
        <taxon>Fervidobacterium</taxon>
    </lineage>
</organism>
<name>A0A7C5U223_9BACT</name>
<evidence type="ECO:0000313" key="2">
    <source>
        <dbReference type="EMBL" id="HHR33359.1"/>
    </source>
</evidence>
<proteinExistence type="predicted"/>
<keyword evidence="1" id="KW-0812">Transmembrane</keyword>
<dbReference type="EMBL" id="DRXW01000016">
    <property type="protein sequence ID" value="HHR33359.1"/>
    <property type="molecule type" value="Genomic_DNA"/>
</dbReference>
<comment type="caution">
    <text evidence="2">The sequence shown here is derived from an EMBL/GenBank/DDBJ whole genome shotgun (WGS) entry which is preliminary data.</text>
</comment>
<protein>
    <recommendedName>
        <fullName evidence="3">Type II secretion system protein</fullName>
    </recommendedName>
</protein>
<accession>A0A7C5U223</accession>
<sequence length="122" mass="13846">MLRDGFSLVESMVAIFLIALVFMVIASGLSGVLVTISSIQNMQRTTEFEKFIARWVYIQSDLSVAKDDINKAFYGTTNPSNYPQVKSVTTQSVGTYFDKFTFEIEYLPGKIKSFSVYKYKAY</sequence>
<evidence type="ECO:0000256" key="1">
    <source>
        <dbReference type="SAM" id="Phobius"/>
    </source>
</evidence>
<gene>
    <name evidence="2" type="ORF">ENM46_00240</name>
</gene>
<reference evidence="2" key="1">
    <citation type="journal article" date="2020" name="mSystems">
        <title>Genome- and Community-Level Interaction Insights into Carbon Utilization and Element Cycling Functions of Hydrothermarchaeota in Hydrothermal Sediment.</title>
        <authorList>
            <person name="Zhou Z."/>
            <person name="Liu Y."/>
            <person name="Xu W."/>
            <person name="Pan J."/>
            <person name="Luo Z.H."/>
            <person name="Li M."/>
        </authorList>
    </citation>
    <scope>NUCLEOTIDE SEQUENCE [LARGE SCALE GENOMIC DNA]</scope>
    <source>
        <strain evidence="2">SpSt-1088</strain>
    </source>
</reference>
<dbReference type="AlphaFoldDB" id="A0A7C5U223"/>
<keyword evidence="1" id="KW-0472">Membrane</keyword>
<feature type="transmembrane region" description="Helical" evidence="1">
    <location>
        <begin position="12"/>
        <end position="36"/>
    </location>
</feature>